<keyword evidence="2" id="KW-0813">Transport</keyword>
<feature type="domain" description="Major facilitator superfamily (MFS) profile" evidence="9">
    <location>
        <begin position="62"/>
        <end position="478"/>
    </location>
</feature>
<accession>A0A2I2G0U0</accession>
<dbReference type="Pfam" id="PF07690">
    <property type="entry name" value="MFS_1"/>
    <property type="match status" value="1"/>
</dbReference>
<dbReference type="VEuPathDB" id="FungiDB:P170DRAFT_411726"/>
<feature type="transmembrane region" description="Helical" evidence="8">
    <location>
        <begin position="451"/>
        <end position="472"/>
    </location>
</feature>
<dbReference type="SUPFAM" id="SSF103473">
    <property type="entry name" value="MFS general substrate transporter"/>
    <property type="match status" value="1"/>
</dbReference>
<dbReference type="PANTHER" id="PTHR43791:SF63">
    <property type="entry name" value="HIGH AFFINITY CYSTEINE TRANSPORTER"/>
    <property type="match status" value="1"/>
</dbReference>
<dbReference type="GO" id="GO:0033229">
    <property type="term" value="F:cysteine transmembrane transporter activity"/>
    <property type="evidence" value="ECO:0007669"/>
    <property type="project" value="TreeGrafter"/>
</dbReference>
<feature type="transmembrane region" description="Helical" evidence="8">
    <location>
        <begin position="355"/>
        <end position="375"/>
    </location>
</feature>
<feature type="transmembrane region" description="Helical" evidence="8">
    <location>
        <begin position="129"/>
        <end position="147"/>
    </location>
</feature>
<evidence type="ECO:0000256" key="4">
    <source>
        <dbReference type="ARBA" id="ARBA00022989"/>
    </source>
</evidence>
<dbReference type="AlphaFoldDB" id="A0A2I2G0U0"/>
<evidence type="ECO:0000256" key="8">
    <source>
        <dbReference type="SAM" id="Phobius"/>
    </source>
</evidence>
<dbReference type="InterPro" id="IPR011701">
    <property type="entry name" value="MFS"/>
</dbReference>
<dbReference type="PROSITE" id="PS50850">
    <property type="entry name" value="MFS"/>
    <property type="match status" value="1"/>
</dbReference>
<name>A0A2I2G0U0_9EURO</name>
<feature type="transmembrane region" description="Helical" evidence="8">
    <location>
        <begin position="224"/>
        <end position="243"/>
    </location>
</feature>
<dbReference type="InterPro" id="IPR020846">
    <property type="entry name" value="MFS_dom"/>
</dbReference>
<evidence type="ECO:0000313" key="10">
    <source>
        <dbReference type="EMBL" id="PLB46489.1"/>
    </source>
</evidence>
<gene>
    <name evidence="10" type="ORF">P170DRAFT_411726</name>
</gene>
<proteinExistence type="inferred from homology"/>
<dbReference type="Proteomes" id="UP000234275">
    <property type="component" value="Unassembled WGS sequence"/>
</dbReference>
<evidence type="ECO:0000256" key="2">
    <source>
        <dbReference type="ARBA" id="ARBA00022448"/>
    </source>
</evidence>
<keyword evidence="5 8" id="KW-0472">Membrane</keyword>
<sequence>MQKDRNSASHVENAVELNDDPKKATYDTSRIDGEIQQYLSELPRAIDEETDRTLKRKIDYRVLTIMMGTYFLQALDKGTLGSTSIMGLPQDAGLAGQQYSWLSTCIYIAVFMVEYPTNWLIQRLPAAKYLGINVVLWGIVLALHAVGKNFISLVALRTLLGIFEACCQPLLLLMSSMWYKRSEQGSIIVYWYMMTGVQSIVGGLLAYAFSLIGNTGVLRSYEALFVTYGAVSVLWGVIIITWMPDSPMPAKCFTEEEKILMIERVRANQTGLQNKKFRVYQVWEAFRDPQVYCYILLQICTTLPTNGLSTFVNIVINSFDFSVLHTQLLAMVFGVYITLVLLLSAWLVRKFDQTLLVMAGFVLPSFAGTAVLMTVQNNTPQNRIGLLISYYIAMSFFAAQTLSLSLVSRNVAGQTKKAVVVAANFCAWAVGNAVGPQVFFSWDAPRYRVAFSVHLGCYSMLMCILIFLRVWFVTQNRRRDRAQGATEEDLSAAFEDRTDMENEGFRYMY</sequence>
<evidence type="ECO:0000256" key="7">
    <source>
        <dbReference type="SAM" id="MobiDB-lite"/>
    </source>
</evidence>
<evidence type="ECO:0000259" key="9">
    <source>
        <dbReference type="PROSITE" id="PS50850"/>
    </source>
</evidence>
<comment type="subcellular location">
    <subcellularLocation>
        <location evidence="1">Membrane</location>
        <topology evidence="1">Multi-pass membrane protein</topology>
    </subcellularLocation>
</comment>
<dbReference type="GO" id="GO:0016020">
    <property type="term" value="C:membrane"/>
    <property type="evidence" value="ECO:0007669"/>
    <property type="project" value="UniProtKB-SubCell"/>
</dbReference>
<protein>
    <submittedName>
        <fullName evidence="10">MFS general substrate transporter</fullName>
    </submittedName>
</protein>
<dbReference type="EMBL" id="MSFO01000006">
    <property type="protein sequence ID" value="PLB46489.1"/>
    <property type="molecule type" value="Genomic_DNA"/>
</dbReference>
<evidence type="ECO:0000256" key="3">
    <source>
        <dbReference type="ARBA" id="ARBA00022692"/>
    </source>
</evidence>
<evidence type="ECO:0000256" key="1">
    <source>
        <dbReference type="ARBA" id="ARBA00004141"/>
    </source>
</evidence>
<keyword evidence="3 8" id="KW-0812">Transmembrane</keyword>
<evidence type="ECO:0000313" key="11">
    <source>
        <dbReference type="Proteomes" id="UP000234275"/>
    </source>
</evidence>
<dbReference type="RefSeq" id="XP_024701791.1">
    <property type="nucleotide sequence ID" value="XM_024846908.1"/>
</dbReference>
<dbReference type="OrthoDB" id="6730379at2759"/>
<evidence type="ECO:0000256" key="5">
    <source>
        <dbReference type="ARBA" id="ARBA00023136"/>
    </source>
</evidence>
<dbReference type="Gene3D" id="1.20.1250.20">
    <property type="entry name" value="MFS general substrate transporter like domains"/>
    <property type="match status" value="2"/>
</dbReference>
<reference evidence="10 11" key="1">
    <citation type="submission" date="2016-12" db="EMBL/GenBank/DDBJ databases">
        <title>The genomes of Aspergillus section Nigri reveals drivers in fungal speciation.</title>
        <authorList>
            <consortium name="DOE Joint Genome Institute"/>
            <person name="Vesth T.C."/>
            <person name="Nybo J."/>
            <person name="Theobald S."/>
            <person name="Brandl J."/>
            <person name="Frisvad J.C."/>
            <person name="Nielsen K.F."/>
            <person name="Lyhne E.K."/>
            <person name="Kogle M.E."/>
            <person name="Kuo A."/>
            <person name="Riley R."/>
            <person name="Clum A."/>
            <person name="Nolan M."/>
            <person name="Lipzen A."/>
            <person name="Salamov A."/>
            <person name="Henrissat B."/>
            <person name="Wiebenga A."/>
            <person name="De Vries R.P."/>
            <person name="Grigoriev I.V."/>
            <person name="Mortensen U.H."/>
            <person name="Andersen M.R."/>
            <person name="Baker S.E."/>
        </authorList>
    </citation>
    <scope>NUCLEOTIDE SEQUENCE [LARGE SCALE GENOMIC DNA]</scope>
    <source>
        <strain evidence="10 11">IBT 23096</strain>
    </source>
</reference>
<feature type="transmembrane region" description="Helical" evidence="8">
    <location>
        <begin position="387"/>
        <end position="407"/>
    </location>
</feature>
<dbReference type="GeneID" id="36554607"/>
<feature type="transmembrane region" description="Helical" evidence="8">
    <location>
        <begin position="58"/>
        <end position="75"/>
    </location>
</feature>
<feature type="region of interest" description="Disordered" evidence="7">
    <location>
        <begin position="1"/>
        <end position="26"/>
    </location>
</feature>
<feature type="transmembrane region" description="Helical" evidence="8">
    <location>
        <begin position="419"/>
        <end position="439"/>
    </location>
</feature>
<evidence type="ECO:0000256" key="6">
    <source>
        <dbReference type="ARBA" id="ARBA00037968"/>
    </source>
</evidence>
<feature type="transmembrane region" description="Helical" evidence="8">
    <location>
        <begin position="328"/>
        <end position="348"/>
    </location>
</feature>
<comment type="similarity">
    <text evidence="6">Belongs to the major facilitator superfamily. Allantoate permease family.</text>
</comment>
<organism evidence="10 11">
    <name type="scientific">Aspergillus steynii IBT 23096</name>
    <dbReference type="NCBI Taxonomy" id="1392250"/>
    <lineage>
        <taxon>Eukaryota</taxon>
        <taxon>Fungi</taxon>
        <taxon>Dikarya</taxon>
        <taxon>Ascomycota</taxon>
        <taxon>Pezizomycotina</taxon>
        <taxon>Eurotiomycetes</taxon>
        <taxon>Eurotiomycetidae</taxon>
        <taxon>Eurotiales</taxon>
        <taxon>Aspergillaceae</taxon>
        <taxon>Aspergillus</taxon>
        <taxon>Aspergillus subgen. Circumdati</taxon>
    </lineage>
</organism>
<feature type="transmembrane region" description="Helical" evidence="8">
    <location>
        <begin position="99"/>
        <end position="117"/>
    </location>
</feature>
<keyword evidence="4 8" id="KW-1133">Transmembrane helix</keyword>
<keyword evidence="11" id="KW-1185">Reference proteome</keyword>
<dbReference type="InterPro" id="IPR036259">
    <property type="entry name" value="MFS_trans_sf"/>
</dbReference>
<dbReference type="FunFam" id="1.20.1250.20:FF:000064">
    <property type="entry name" value="MFS allantoate transporter"/>
    <property type="match status" value="1"/>
</dbReference>
<feature type="transmembrane region" description="Helical" evidence="8">
    <location>
        <begin position="191"/>
        <end position="212"/>
    </location>
</feature>
<comment type="caution">
    <text evidence="10">The sequence shown here is derived from an EMBL/GenBank/DDBJ whole genome shotgun (WGS) entry which is preliminary data.</text>
</comment>
<dbReference type="PANTHER" id="PTHR43791">
    <property type="entry name" value="PERMEASE-RELATED"/>
    <property type="match status" value="1"/>
</dbReference>